<dbReference type="OrthoDB" id="10562976at2759"/>
<evidence type="ECO:0000313" key="3">
    <source>
        <dbReference type="Proteomes" id="UP000536711"/>
    </source>
</evidence>
<name>A0A8H4NIB7_9HYPO</name>
<proteinExistence type="predicted"/>
<dbReference type="Proteomes" id="UP000536711">
    <property type="component" value="Unassembled WGS sequence"/>
</dbReference>
<comment type="caution">
    <text evidence="2">The sequence shown here is derived from an EMBL/GenBank/DDBJ whole genome shotgun (WGS) entry which is preliminary data.</text>
</comment>
<reference evidence="2 3" key="1">
    <citation type="submission" date="2020-01" db="EMBL/GenBank/DDBJ databases">
        <title>Identification and distribution of gene clusters putatively required for synthesis of sphingolipid metabolism inhibitors in phylogenetically diverse species of the filamentous fungus Fusarium.</title>
        <authorList>
            <person name="Kim H.-S."/>
            <person name="Busman M."/>
            <person name="Brown D.W."/>
            <person name="Divon H."/>
            <person name="Uhlig S."/>
            <person name="Proctor R.H."/>
        </authorList>
    </citation>
    <scope>NUCLEOTIDE SEQUENCE [LARGE SCALE GENOMIC DNA]</scope>
    <source>
        <strain evidence="2 3">NRRL 13308</strain>
    </source>
</reference>
<accession>A0A8H4NIB7</accession>
<feature type="compositionally biased region" description="Basic and acidic residues" evidence="1">
    <location>
        <begin position="16"/>
        <end position="27"/>
    </location>
</feature>
<gene>
    <name evidence="2" type="ORF">FACUT_13199</name>
</gene>
<protein>
    <submittedName>
        <fullName evidence="2">Uncharacterized protein</fullName>
    </submittedName>
</protein>
<evidence type="ECO:0000313" key="2">
    <source>
        <dbReference type="EMBL" id="KAF4415689.1"/>
    </source>
</evidence>
<feature type="region of interest" description="Disordered" evidence="1">
    <location>
        <begin position="1"/>
        <end position="27"/>
    </location>
</feature>
<evidence type="ECO:0000256" key="1">
    <source>
        <dbReference type="SAM" id="MobiDB-lite"/>
    </source>
</evidence>
<keyword evidence="3" id="KW-1185">Reference proteome</keyword>
<organism evidence="2 3">
    <name type="scientific">Fusarium acutatum</name>
    <dbReference type="NCBI Taxonomy" id="78861"/>
    <lineage>
        <taxon>Eukaryota</taxon>
        <taxon>Fungi</taxon>
        <taxon>Dikarya</taxon>
        <taxon>Ascomycota</taxon>
        <taxon>Pezizomycotina</taxon>
        <taxon>Sordariomycetes</taxon>
        <taxon>Hypocreomycetidae</taxon>
        <taxon>Hypocreales</taxon>
        <taxon>Nectriaceae</taxon>
        <taxon>Fusarium</taxon>
        <taxon>Fusarium fujikuroi species complex</taxon>
    </lineage>
</organism>
<dbReference type="AlphaFoldDB" id="A0A8H4NIB7"/>
<dbReference type="EMBL" id="JAADJF010000522">
    <property type="protein sequence ID" value="KAF4415689.1"/>
    <property type="molecule type" value="Genomic_DNA"/>
</dbReference>
<sequence>MAGISVSVERTLRKRPQVEHDEHDEHENNIISPWAETFKLIQEKIVALETKQIWDSPALTEPEIRADKDEILHPTVNYQQSEFHTGHPRGHVLLIGREKLVKDIYNPHPTVSGKVPILCDKTKDKERYVLFAVPVYLVAIDEAHDVHGSASKFIKFLNRLRDRSNTYADASASMFFLASGGTQIVNQASNLDSLFSLMVQSEERVKESKPLTRDLSKSLDSICRTIILK</sequence>